<dbReference type="HOGENOM" id="CLU_008492_1_1_1"/>
<dbReference type="AlphaFoldDB" id="A3LU80"/>
<keyword evidence="22" id="KW-1185">Reference proteome</keyword>
<dbReference type="PROSITE" id="PS01159">
    <property type="entry name" value="WW_DOMAIN_1"/>
    <property type="match status" value="1"/>
</dbReference>
<comment type="function">
    <text evidence="1">Histone methyltransferase that trimethylates histone H3 'Lys-36' forming H3K36me3. Involved in transcription elongation as well as in transcription repression.</text>
</comment>
<dbReference type="PANTHER" id="PTHR22884">
    <property type="entry name" value="SET DOMAIN PROTEINS"/>
    <property type="match status" value="1"/>
</dbReference>
<feature type="region of interest" description="Disordered" evidence="16">
    <location>
        <begin position="583"/>
        <end position="624"/>
    </location>
</feature>
<evidence type="ECO:0000259" key="18">
    <source>
        <dbReference type="PROSITE" id="PS50280"/>
    </source>
</evidence>
<dbReference type="RefSeq" id="XP_001384227.2">
    <property type="nucleotide sequence ID" value="XM_001384190.1"/>
</dbReference>
<comment type="catalytic activity">
    <reaction evidence="15">
        <text>L-lysyl(36)-[histone H3] + 3 S-adenosyl-L-methionine = N(6),N(6),N(6)-trimethyl-L-lysyl(36)-[histone H3] + 3 S-adenosyl-L-homocysteine + 3 H(+)</text>
        <dbReference type="Rhea" id="RHEA:60324"/>
        <dbReference type="Rhea" id="RHEA-COMP:9785"/>
        <dbReference type="Rhea" id="RHEA-COMP:15536"/>
        <dbReference type="ChEBI" id="CHEBI:15378"/>
        <dbReference type="ChEBI" id="CHEBI:29969"/>
        <dbReference type="ChEBI" id="CHEBI:57856"/>
        <dbReference type="ChEBI" id="CHEBI:59789"/>
        <dbReference type="ChEBI" id="CHEBI:61961"/>
        <dbReference type="EC" id="2.1.1.359"/>
    </reaction>
</comment>
<dbReference type="PROSITE" id="PS50020">
    <property type="entry name" value="WW_DOMAIN_2"/>
    <property type="match status" value="1"/>
</dbReference>
<dbReference type="GO" id="GO:0060195">
    <property type="term" value="P:negative regulation of antisense RNA transcription"/>
    <property type="evidence" value="ECO:0007669"/>
    <property type="project" value="EnsemblFungi"/>
</dbReference>
<dbReference type="SMART" id="SM00508">
    <property type="entry name" value="PostSET"/>
    <property type="match status" value="1"/>
</dbReference>
<dbReference type="InterPro" id="IPR038190">
    <property type="entry name" value="SRI_sf"/>
</dbReference>
<feature type="compositionally biased region" description="Basic and acidic residues" evidence="16">
    <location>
        <begin position="544"/>
        <end position="561"/>
    </location>
</feature>
<proteinExistence type="predicted"/>
<feature type="compositionally biased region" description="Basic residues" evidence="16">
    <location>
        <begin position="593"/>
        <end position="609"/>
    </location>
</feature>
<dbReference type="PROSITE" id="PS51215">
    <property type="entry name" value="AWS"/>
    <property type="match status" value="1"/>
</dbReference>
<evidence type="ECO:0000256" key="9">
    <source>
        <dbReference type="ARBA" id="ARBA00022679"/>
    </source>
</evidence>
<feature type="region of interest" description="Disordered" evidence="16">
    <location>
        <begin position="706"/>
        <end position="732"/>
    </location>
</feature>
<dbReference type="EC" id="2.1.1.359" evidence="4"/>
<dbReference type="GO" id="GO:0140954">
    <property type="term" value="F:histone H3K36 dimethyltransferase activity"/>
    <property type="evidence" value="ECO:0007669"/>
    <property type="project" value="EnsemblFungi"/>
</dbReference>
<dbReference type="GO" id="GO:0045128">
    <property type="term" value="P:negative regulation of reciprocal meiotic recombination"/>
    <property type="evidence" value="ECO:0007669"/>
    <property type="project" value="EnsemblFungi"/>
</dbReference>
<dbReference type="Pfam" id="PF00856">
    <property type="entry name" value="SET"/>
    <property type="match status" value="1"/>
</dbReference>
<organism evidence="21 22">
    <name type="scientific">Scheffersomyces stipitis (strain ATCC 58785 / CBS 6054 / NBRC 10063 / NRRL Y-11545)</name>
    <name type="common">Yeast</name>
    <name type="synonym">Pichia stipitis</name>
    <dbReference type="NCBI Taxonomy" id="322104"/>
    <lineage>
        <taxon>Eukaryota</taxon>
        <taxon>Fungi</taxon>
        <taxon>Dikarya</taxon>
        <taxon>Ascomycota</taxon>
        <taxon>Saccharomycotina</taxon>
        <taxon>Pichiomycetes</taxon>
        <taxon>Debaryomycetaceae</taxon>
        <taxon>Scheffersomyces</taxon>
    </lineage>
</organism>
<dbReference type="Proteomes" id="UP000002258">
    <property type="component" value="Chromosome 4"/>
</dbReference>
<evidence type="ECO:0000259" key="20">
    <source>
        <dbReference type="PROSITE" id="PS51215"/>
    </source>
</evidence>
<protein>
    <recommendedName>
        <fullName evidence="5">Histone-lysine N-methyltransferase, H3 lysine-36 specific</fullName>
        <ecNumber evidence="4">2.1.1.359</ecNumber>
    </recommendedName>
    <alternativeName>
        <fullName evidence="14">SET domain-containing protein 2</fullName>
    </alternativeName>
</protein>
<accession>A3LU80</accession>
<feature type="domain" description="Post-SET" evidence="19">
    <location>
        <begin position="244"/>
        <end position="260"/>
    </location>
</feature>
<dbReference type="GO" id="GO:0006353">
    <property type="term" value="P:DNA-templated transcription termination"/>
    <property type="evidence" value="ECO:0007669"/>
    <property type="project" value="EnsemblFungi"/>
</dbReference>
<evidence type="ECO:0000256" key="1">
    <source>
        <dbReference type="ARBA" id="ARBA00003901"/>
    </source>
</evidence>
<dbReference type="InterPro" id="IPR001202">
    <property type="entry name" value="WW_dom"/>
</dbReference>
<gene>
    <name evidence="21" type="ORF">PICST_31672</name>
</gene>
<dbReference type="Gene3D" id="2.20.70.10">
    <property type="match status" value="1"/>
</dbReference>
<evidence type="ECO:0000256" key="5">
    <source>
        <dbReference type="ARBA" id="ARBA00018028"/>
    </source>
</evidence>
<dbReference type="GO" id="GO:0006354">
    <property type="term" value="P:DNA-templated transcription elongation"/>
    <property type="evidence" value="ECO:0007669"/>
    <property type="project" value="EnsemblFungi"/>
</dbReference>
<feature type="compositionally biased region" description="Polar residues" evidence="16">
    <location>
        <begin position="449"/>
        <end position="459"/>
    </location>
</feature>
<dbReference type="GO" id="GO:0009302">
    <property type="term" value="P:sno(s)RNA transcription"/>
    <property type="evidence" value="ECO:0007669"/>
    <property type="project" value="EnsemblFungi"/>
</dbReference>
<keyword evidence="11" id="KW-0805">Transcription regulation</keyword>
<dbReference type="GO" id="GO:0030437">
    <property type="term" value="P:ascospore formation"/>
    <property type="evidence" value="ECO:0007669"/>
    <property type="project" value="EnsemblFungi"/>
</dbReference>
<keyword evidence="12" id="KW-0804">Transcription</keyword>
<evidence type="ECO:0000313" key="22">
    <source>
        <dbReference type="Proteomes" id="UP000002258"/>
    </source>
</evidence>
<evidence type="ECO:0000256" key="11">
    <source>
        <dbReference type="ARBA" id="ARBA00023015"/>
    </source>
</evidence>
<dbReference type="Pfam" id="PF08711">
    <property type="entry name" value="Med26"/>
    <property type="match status" value="1"/>
</dbReference>
<feature type="region of interest" description="Disordered" evidence="16">
    <location>
        <begin position="449"/>
        <end position="477"/>
    </location>
</feature>
<keyword evidence="6" id="KW-0158">Chromosome</keyword>
<sequence>MSDIDNSEVDSPFTADTTPAPKQRTPQLFLDVEDKTEEARSKFSELEACTYSSKLIGSSGQQEYMTCDCVEDWDSESQRNLACSDDSNCINRVTSVECINGHCGCGKNCQNQRFQKRQYASVSVFQTELKGYGLRADDVIPEGGFIYEYIGEVIDEASFRARMIDYDSKNFKHFYFMMLKNDSFIDATIKGSLARFCNHSCSPNAFVDKWVVGDKLRMGIFAKRSISKGEEITFDYNVDRYGAQSQPCYCGEANCIKFMGGKTQTDAALFLPDGIAEALGVTPKQEKQWLKENKHLRAKQQSDDAAINEKFVRELIVEELKENDVSKVMGALMKSQDLNIIKRLVERIHKTNDDFINSLIIRFHGYKTLSTIIKEFKSEEDLIVPILEILGKWPKVTRNKISSSQIESAIQDIKSSTSNEEIRTLSTELLNEWSKLQMAYRIPKSKNSYSLSYGRNTRSPEPEEPNASSELKESSEEALPAGWEVAYDPNTGNNYYFHRELSLTRWDRPTASVPTGPKTPQGRGAGSRGTLPKGPRDNGFQQKDMNRREEERLKQEKEEQFNKLQEKEKQLLLLIQQAGEQERQKQLEEKTQKVTKNKKSSNGQHRHHKSHDDSKNSSSKSISVEDKWRHVLAKHVPNLIKKHEKEVGRENIKGCARDLVKILVAKELKKDAEISPPKELDSNKLKKIKEYSKVFMDKFLIKYRAKHEKHRDDKKRAHEDDGEENDVKRVKE</sequence>
<dbReference type="GO" id="GO:0006283">
    <property type="term" value="P:transcription-coupled nucleotide-excision repair"/>
    <property type="evidence" value="ECO:0007669"/>
    <property type="project" value="EnsemblFungi"/>
</dbReference>
<dbReference type="GO" id="GO:0140955">
    <property type="term" value="F:histone H3K36 trimethyltransferase activity"/>
    <property type="evidence" value="ECO:0007669"/>
    <property type="project" value="UniProtKB-EC"/>
</dbReference>
<evidence type="ECO:0000256" key="15">
    <source>
        <dbReference type="ARBA" id="ARBA00047545"/>
    </source>
</evidence>
<evidence type="ECO:0000256" key="3">
    <source>
        <dbReference type="ARBA" id="ARBA00004286"/>
    </source>
</evidence>
<dbReference type="SUPFAM" id="SSF82199">
    <property type="entry name" value="SET domain"/>
    <property type="match status" value="1"/>
</dbReference>
<evidence type="ECO:0000256" key="8">
    <source>
        <dbReference type="ARBA" id="ARBA00022603"/>
    </source>
</evidence>
<keyword evidence="10" id="KW-0949">S-adenosyl-L-methionine</keyword>
<dbReference type="InterPro" id="IPR044437">
    <property type="entry name" value="SETD2/Set2_SET"/>
</dbReference>
<dbReference type="Pfam" id="PF08236">
    <property type="entry name" value="SRI"/>
    <property type="match status" value="1"/>
</dbReference>
<dbReference type="Pfam" id="PF00397">
    <property type="entry name" value="WW"/>
    <property type="match status" value="1"/>
</dbReference>
<dbReference type="OMA" id="AQSQPCY"/>
<keyword evidence="8" id="KW-0489">Methyltransferase</keyword>
<feature type="compositionally biased region" description="Basic and acidic residues" evidence="16">
    <location>
        <begin position="583"/>
        <end position="592"/>
    </location>
</feature>
<dbReference type="SMART" id="SM00570">
    <property type="entry name" value="AWS"/>
    <property type="match status" value="1"/>
</dbReference>
<dbReference type="eggNOG" id="KOG4442">
    <property type="taxonomic scope" value="Eukaryota"/>
</dbReference>
<dbReference type="PROSITE" id="PS50868">
    <property type="entry name" value="POST_SET"/>
    <property type="match status" value="1"/>
</dbReference>
<dbReference type="SUPFAM" id="SSF47676">
    <property type="entry name" value="Conserved domain common to transcription factors TFIIS, elongin A, CRSP70"/>
    <property type="match status" value="1"/>
</dbReference>
<dbReference type="InParanoid" id="A3LU80"/>
<dbReference type="InterPro" id="IPR003616">
    <property type="entry name" value="Post-SET_dom"/>
</dbReference>
<dbReference type="InterPro" id="IPR013257">
    <property type="entry name" value="SRI"/>
</dbReference>
<dbReference type="InterPro" id="IPR001214">
    <property type="entry name" value="SET_dom"/>
</dbReference>
<evidence type="ECO:0000256" key="16">
    <source>
        <dbReference type="SAM" id="MobiDB-lite"/>
    </source>
</evidence>
<evidence type="ECO:0000256" key="10">
    <source>
        <dbReference type="ARBA" id="ARBA00022691"/>
    </source>
</evidence>
<dbReference type="GO" id="GO:0032259">
    <property type="term" value="P:methylation"/>
    <property type="evidence" value="ECO:0007669"/>
    <property type="project" value="UniProtKB-KW"/>
</dbReference>
<evidence type="ECO:0000259" key="19">
    <source>
        <dbReference type="PROSITE" id="PS50868"/>
    </source>
</evidence>
<evidence type="ECO:0000259" key="17">
    <source>
        <dbReference type="PROSITE" id="PS50020"/>
    </source>
</evidence>
<dbReference type="STRING" id="322104.A3LU80"/>
<dbReference type="InterPro" id="IPR025788">
    <property type="entry name" value="Set2_fungi"/>
</dbReference>
<dbReference type="SUPFAM" id="SSF51045">
    <property type="entry name" value="WW domain"/>
    <property type="match status" value="1"/>
</dbReference>
<dbReference type="InterPro" id="IPR036020">
    <property type="entry name" value="WW_dom_sf"/>
</dbReference>
<feature type="region of interest" description="Disordered" evidence="16">
    <location>
        <begin position="1"/>
        <end position="26"/>
    </location>
</feature>
<dbReference type="GO" id="GO:0003723">
    <property type="term" value="F:RNA binding"/>
    <property type="evidence" value="ECO:0007669"/>
    <property type="project" value="EnsemblFungi"/>
</dbReference>
<evidence type="ECO:0000256" key="2">
    <source>
        <dbReference type="ARBA" id="ARBA00004123"/>
    </source>
</evidence>
<feature type="compositionally biased region" description="Basic and acidic residues" evidence="16">
    <location>
        <begin position="710"/>
        <end position="732"/>
    </location>
</feature>
<feature type="domain" description="AWS" evidence="20">
    <location>
        <begin position="62"/>
        <end position="118"/>
    </location>
</feature>
<feature type="domain" description="SET" evidence="18">
    <location>
        <begin position="120"/>
        <end position="237"/>
    </location>
</feature>
<keyword evidence="9" id="KW-0808">Transferase</keyword>
<dbReference type="SMART" id="SM00456">
    <property type="entry name" value="WW"/>
    <property type="match status" value="1"/>
</dbReference>
<dbReference type="InterPro" id="IPR035441">
    <property type="entry name" value="TFIIS/LEDGF_dom_sf"/>
</dbReference>
<dbReference type="CDD" id="cd00201">
    <property type="entry name" value="WW"/>
    <property type="match status" value="1"/>
</dbReference>
<evidence type="ECO:0000256" key="6">
    <source>
        <dbReference type="ARBA" id="ARBA00022454"/>
    </source>
</evidence>
<dbReference type="GO" id="GO:0005634">
    <property type="term" value="C:nucleus"/>
    <property type="evidence" value="ECO:0007669"/>
    <property type="project" value="UniProtKB-SubCell"/>
</dbReference>
<dbReference type="KEGG" id="pic:PICST_31672"/>
<dbReference type="GO" id="GO:0005829">
    <property type="term" value="C:cytosol"/>
    <property type="evidence" value="ECO:0007669"/>
    <property type="project" value="EnsemblFungi"/>
</dbReference>
<dbReference type="GO" id="GO:0005694">
    <property type="term" value="C:chromosome"/>
    <property type="evidence" value="ECO:0007669"/>
    <property type="project" value="UniProtKB-SubCell"/>
</dbReference>
<feature type="region of interest" description="Disordered" evidence="16">
    <location>
        <begin position="507"/>
        <end position="561"/>
    </location>
</feature>
<keyword evidence="13" id="KW-0539">Nucleus</keyword>
<comment type="subcellular location">
    <subcellularLocation>
        <location evidence="3">Chromosome</location>
    </subcellularLocation>
    <subcellularLocation>
        <location evidence="2">Nucleus</location>
    </subcellularLocation>
</comment>
<evidence type="ECO:0000256" key="4">
    <source>
        <dbReference type="ARBA" id="ARBA00012178"/>
    </source>
</evidence>
<evidence type="ECO:0000313" key="21">
    <source>
        <dbReference type="EMBL" id="ABN66198.2"/>
    </source>
</evidence>
<dbReference type="InterPro" id="IPR050777">
    <property type="entry name" value="SET2_Histone-Lys_MeTrsfase"/>
</dbReference>
<dbReference type="FunFam" id="2.170.270.10:FF:000033">
    <property type="entry name" value="Histone-lysine N-methyltransferase"/>
    <property type="match status" value="1"/>
</dbReference>
<dbReference type="Gene3D" id="2.170.270.10">
    <property type="entry name" value="SET domain"/>
    <property type="match status" value="1"/>
</dbReference>
<dbReference type="EMBL" id="CP000498">
    <property type="protein sequence ID" value="ABN66198.2"/>
    <property type="molecule type" value="Genomic_DNA"/>
</dbReference>
<evidence type="ECO:0000256" key="13">
    <source>
        <dbReference type="ARBA" id="ARBA00023242"/>
    </source>
</evidence>
<dbReference type="GeneID" id="4838861"/>
<dbReference type="SMART" id="SM00317">
    <property type="entry name" value="SET"/>
    <property type="match status" value="1"/>
</dbReference>
<dbReference type="Gene3D" id="1.10.1740.100">
    <property type="entry name" value="Set2, Rpb1 interacting domain"/>
    <property type="match status" value="1"/>
</dbReference>
<name>A3LU80_PICST</name>
<dbReference type="PROSITE" id="PS50280">
    <property type="entry name" value="SET"/>
    <property type="match status" value="1"/>
</dbReference>
<evidence type="ECO:0000256" key="12">
    <source>
        <dbReference type="ARBA" id="ARBA00023163"/>
    </source>
</evidence>
<dbReference type="FunCoup" id="A3LU80">
    <property type="interactions" value="141"/>
</dbReference>
<dbReference type="OrthoDB" id="422362at2759"/>
<dbReference type="InterPro" id="IPR017923">
    <property type="entry name" value="TFIIS_N"/>
</dbReference>
<reference evidence="21 22" key="1">
    <citation type="journal article" date="2007" name="Nat. Biotechnol.">
        <title>Genome sequence of the lignocellulose-bioconverting and xylose-fermenting yeast Pichia stipitis.</title>
        <authorList>
            <person name="Jeffries T.W."/>
            <person name="Grigoriev I.V."/>
            <person name="Grimwood J."/>
            <person name="Laplaza J.M."/>
            <person name="Aerts A."/>
            <person name="Salamov A."/>
            <person name="Schmutz J."/>
            <person name="Lindquist E."/>
            <person name="Dehal P."/>
            <person name="Shapiro H."/>
            <person name="Jin Y.S."/>
            <person name="Passoth V."/>
            <person name="Richardson P.M."/>
        </authorList>
    </citation>
    <scope>NUCLEOTIDE SEQUENCE [LARGE SCALE GENOMIC DNA]</scope>
    <source>
        <strain evidence="22">ATCC 58785 / CBS 6054 / NBRC 10063 / NRRL Y-11545</strain>
    </source>
</reference>
<evidence type="ECO:0000256" key="7">
    <source>
        <dbReference type="ARBA" id="ARBA00022491"/>
    </source>
</evidence>
<dbReference type="CDD" id="cd19172">
    <property type="entry name" value="SET_SETD2"/>
    <property type="match status" value="1"/>
</dbReference>
<evidence type="ECO:0000256" key="14">
    <source>
        <dbReference type="ARBA" id="ARBA00030091"/>
    </source>
</evidence>
<dbReference type="InterPro" id="IPR046341">
    <property type="entry name" value="SET_dom_sf"/>
</dbReference>
<dbReference type="GO" id="GO:0030174">
    <property type="term" value="P:regulation of DNA-templated DNA replication initiation"/>
    <property type="evidence" value="ECO:0007669"/>
    <property type="project" value="EnsemblFungi"/>
</dbReference>
<feature type="domain" description="WW" evidence="17">
    <location>
        <begin position="477"/>
        <end position="511"/>
    </location>
</feature>
<dbReference type="InterPro" id="IPR006560">
    <property type="entry name" value="AWS_dom"/>
</dbReference>
<keyword evidence="7" id="KW-0678">Repressor</keyword>
<dbReference type="Pfam" id="PF17907">
    <property type="entry name" value="AWS"/>
    <property type="match status" value="1"/>
</dbReference>
<dbReference type="PROSITE" id="PS51568">
    <property type="entry name" value="SAM_MT43_SET2_1"/>
    <property type="match status" value="1"/>
</dbReference>